<keyword evidence="1" id="KW-0472">Membrane</keyword>
<evidence type="ECO:0000313" key="2">
    <source>
        <dbReference type="EMBL" id="CAE7151139.1"/>
    </source>
</evidence>
<gene>
    <name evidence="2" type="ORF">SNEC2469_LOCUS191</name>
</gene>
<dbReference type="AlphaFoldDB" id="A0A812IM33"/>
<protein>
    <submittedName>
        <fullName evidence="2">Uncharacterized protein</fullName>
    </submittedName>
</protein>
<dbReference type="Proteomes" id="UP000601435">
    <property type="component" value="Unassembled WGS sequence"/>
</dbReference>
<proteinExistence type="predicted"/>
<reference evidence="2" key="1">
    <citation type="submission" date="2021-02" db="EMBL/GenBank/DDBJ databases">
        <authorList>
            <person name="Dougan E. K."/>
            <person name="Rhodes N."/>
            <person name="Thang M."/>
            <person name="Chan C."/>
        </authorList>
    </citation>
    <scope>NUCLEOTIDE SEQUENCE</scope>
</reference>
<dbReference type="EMBL" id="CAJNJA010000027">
    <property type="protein sequence ID" value="CAE7151139.1"/>
    <property type="molecule type" value="Genomic_DNA"/>
</dbReference>
<keyword evidence="1" id="KW-1133">Transmembrane helix</keyword>
<organism evidence="2 3">
    <name type="scientific">Symbiodinium necroappetens</name>
    <dbReference type="NCBI Taxonomy" id="1628268"/>
    <lineage>
        <taxon>Eukaryota</taxon>
        <taxon>Sar</taxon>
        <taxon>Alveolata</taxon>
        <taxon>Dinophyceae</taxon>
        <taxon>Suessiales</taxon>
        <taxon>Symbiodiniaceae</taxon>
        <taxon>Symbiodinium</taxon>
    </lineage>
</organism>
<name>A0A812IM33_9DINO</name>
<keyword evidence="1" id="KW-0812">Transmembrane</keyword>
<evidence type="ECO:0000256" key="1">
    <source>
        <dbReference type="SAM" id="Phobius"/>
    </source>
</evidence>
<keyword evidence="3" id="KW-1185">Reference proteome</keyword>
<feature type="transmembrane region" description="Helical" evidence="1">
    <location>
        <begin position="12"/>
        <end position="33"/>
    </location>
</feature>
<feature type="transmembrane region" description="Helical" evidence="1">
    <location>
        <begin position="39"/>
        <end position="62"/>
    </location>
</feature>
<sequence length="71" mass="7754">MLIVCGAVRRQHFLLSLVAMSLGALVAVGGRYVMDAPRWVSLLGLFVAITGAAQTVCFLVQLQMYGWREAK</sequence>
<feature type="non-terminal residue" evidence="2">
    <location>
        <position position="1"/>
    </location>
</feature>
<evidence type="ECO:0000313" key="3">
    <source>
        <dbReference type="Proteomes" id="UP000601435"/>
    </source>
</evidence>
<accession>A0A812IM33</accession>
<comment type="caution">
    <text evidence="2">The sequence shown here is derived from an EMBL/GenBank/DDBJ whole genome shotgun (WGS) entry which is preliminary data.</text>
</comment>